<comment type="caution">
    <text evidence="2">The sequence shown here is derived from an EMBL/GenBank/DDBJ whole genome shotgun (WGS) entry which is preliminary data.</text>
</comment>
<accession>A0A1F5VQE2</accession>
<proteinExistence type="predicted"/>
<dbReference type="Proteomes" id="UP000178943">
    <property type="component" value="Unassembled WGS sequence"/>
</dbReference>
<sequence length="1090" mass="117096">MYWKLNTRSVVLLSFLVVAIAMSSLVAYGFKAKEELNSIEAKEFSAEEIYISSTQVPMEEIIGQLSNSNAWNAFLAEHKSAYVYFDPRSGRPVSLMYPQPIIPGTGEGNQVTLADFSPTLGREITEVNAQVVREVVLKHLTKYASLLNINVDEIGEIRATNFVENVWHVNATRKVNDILVRDATISLLINHGNLVLWGLEKWGDIDVSIVPAINKERALEIGYDFVGGKTLTDNFLRRPRLELIPVAPDWDGAVGKGYSYKLVWAYTFARDGFVNKWETLVDAHSGRVLSFLDTNLYATKKIVGAIYPVSDDECCPDGCAVTGVPAPYTNTGMTTPNDYTDFGGLYDYSSGTAVTTLDGRYVQMGTDNCGTISESSATGDIDMGGTNGQHNCTVPSGHSAGDTFSSRSCAIETTYMNRQVRSWLNMAWLDSFIVCNVNINSSCNAYFSGNSINFYRSGGGCRNTGEIAAVFDHEWGHAVDTHDAQPSISAPGEAIADIAASVRLHESCIGRGFFWTLDRGCGQWTNCPTNPGTSYGYNCSGYNAAECCLNCTGIRQIDYVQHADPDADTPANYTCTICGASSGTPCGKETHCEGIPPAEVGWDLAARDLQAAPFNMDKQTAFTIADKIIWQGHNNVTSWYTCTCPSTSSGCGANNAYPNWIATEDDDGNVNNGTPHMTAIYAAHNRHGMACATPTPQNSGCSGAPTTAATLTAAPSNNSVALSWNAVTGAANYYVWRTDGPYGCDFGRVKIATVTTTSYTDNQALNGKTYYYNVQAIGSNSDCLGPLSNCVSATPVPCTSCAAYLGGSASIESITGGDSDAYLDNCEGATVQVTIQNIGSSTAANTNVNITSTDSFISISTPMPINVGDIPFGGTVNTTFSFSVGQGVNKAACLEDGTFDISVQSTGQTPAANDAFGFTYEIDILTGNVNWPFETGLDGWTVEGGTWALSTTRVNPGGSTHSVHSSQAVNQNCDMMISPEYEATSTTVLHAPNWYTIEPYSAGYWYDRSNIWVVQSGIETLISPASGKLYVTGTLYDWSSYCNQGTDKYGWAGTGATWGDSVFNLGSYDGEILQLRVKNMTDDLSALEGT</sequence>
<organism evidence="2 3">
    <name type="scientific">Candidatus Fischerbacteria bacterium RBG_13_37_8</name>
    <dbReference type="NCBI Taxonomy" id="1817863"/>
    <lineage>
        <taxon>Bacteria</taxon>
        <taxon>Candidatus Fischeribacteriota</taxon>
    </lineage>
</organism>
<feature type="domain" description="Fibronectin type-III" evidence="1">
    <location>
        <begin position="705"/>
        <end position="798"/>
    </location>
</feature>
<dbReference type="PROSITE" id="PS50853">
    <property type="entry name" value="FN3"/>
    <property type="match status" value="1"/>
</dbReference>
<dbReference type="InterPro" id="IPR036116">
    <property type="entry name" value="FN3_sf"/>
</dbReference>
<feature type="non-terminal residue" evidence="2">
    <location>
        <position position="1090"/>
    </location>
</feature>
<reference evidence="2 3" key="1">
    <citation type="journal article" date="2016" name="Nat. Commun.">
        <title>Thousands of microbial genomes shed light on interconnected biogeochemical processes in an aquifer system.</title>
        <authorList>
            <person name="Anantharaman K."/>
            <person name="Brown C.T."/>
            <person name="Hug L.A."/>
            <person name="Sharon I."/>
            <person name="Castelle C.J."/>
            <person name="Probst A.J."/>
            <person name="Thomas B.C."/>
            <person name="Singh A."/>
            <person name="Wilkins M.J."/>
            <person name="Karaoz U."/>
            <person name="Brodie E.L."/>
            <person name="Williams K.H."/>
            <person name="Hubbard S.S."/>
            <person name="Banfield J.F."/>
        </authorList>
    </citation>
    <scope>NUCLEOTIDE SEQUENCE [LARGE SCALE GENOMIC DNA]</scope>
</reference>
<dbReference type="STRING" id="1817863.A2Y62_12660"/>
<evidence type="ECO:0000259" key="1">
    <source>
        <dbReference type="PROSITE" id="PS50853"/>
    </source>
</evidence>
<dbReference type="Gene3D" id="2.60.40.10">
    <property type="entry name" value="Immunoglobulins"/>
    <property type="match status" value="1"/>
</dbReference>
<name>A0A1F5VQE2_9BACT</name>
<protein>
    <recommendedName>
        <fullName evidence="1">Fibronectin type-III domain-containing protein</fullName>
    </recommendedName>
</protein>
<dbReference type="SUPFAM" id="SSF49265">
    <property type="entry name" value="Fibronectin type III"/>
    <property type="match status" value="1"/>
</dbReference>
<evidence type="ECO:0000313" key="3">
    <source>
        <dbReference type="Proteomes" id="UP000178943"/>
    </source>
</evidence>
<evidence type="ECO:0000313" key="2">
    <source>
        <dbReference type="EMBL" id="OGF65579.1"/>
    </source>
</evidence>
<dbReference type="SUPFAM" id="SSF55486">
    <property type="entry name" value="Metalloproteases ('zincins'), catalytic domain"/>
    <property type="match status" value="1"/>
</dbReference>
<dbReference type="InterPro" id="IPR003961">
    <property type="entry name" value="FN3_dom"/>
</dbReference>
<gene>
    <name evidence="2" type="ORF">A2Y62_12660</name>
</gene>
<dbReference type="EMBL" id="MFGW01000111">
    <property type="protein sequence ID" value="OGF65579.1"/>
    <property type="molecule type" value="Genomic_DNA"/>
</dbReference>
<dbReference type="AlphaFoldDB" id="A0A1F5VQE2"/>
<dbReference type="InterPro" id="IPR013783">
    <property type="entry name" value="Ig-like_fold"/>
</dbReference>